<dbReference type="AlphaFoldDB" id="A0A212T9M4"/>
<reference evidence="2" key="1">
    <citation type="submission" date="2017-06" db="EMBL/GenBank/DDBJ databases">
        <authorList>
            <person name="Varghese N."/>
            <person name="Submissions S."/>
        </authorList>
    </citation>
    <scope>NUCLEOTIDE SEQUENCE [LARGE SCALE GENOMIC DNA]</scope>
    <source>
        <strain evidence="2">DSM 11116</strain>
    </source>
</reference>
<evidence type="ECO:0008006" key="3">
    <source>
        <dbReference type="Google" id="ProtNLM"/>
    </source>
</evidence>
<gene>
    <name evidence="1" type="ORF">SAMN06265337_0723</name>
</gene>
<protein>
    <recommendedName>
        <fullName evidence="3">Signal transducing protein</fullName>
    </recommendedName>
</protein>
<evidence type="ECO:0000313" key="1">
    <source>
        <dbReference type="EMBL" id="SNC62695.1"/>
    </source>
</evidence>
<accession>A0A212T9M4</accession>
<proteinExistence type="predicted"/>
<name>A0A212T9M4_9BACT</name>
<keyword evidence="2" id="KW-1185">Reference proteome</keyword>
<dbReference type="EMBL" id="FYEW01000001">
    <property type="protein sequence ID" value="SNC62695.1"/>
    <property type="molecule type" value="Genomic_DNA"/>
</dbReference>
<evidence type="ECO:0000313" key="2">
    <source>
        <dbReference type="Proteomes" id="UP000198131"/>
    </source>
</evidence>
<organism evidence="1 2">
    <name type="scientific">Hymenobacter gelipurpurascens</name>
    <dbReference type="NCBI Taxonomy" id="89968"/>
    <lineage>
        <taxon>Bacteria</taxon>
        <taxon>Pseudomonadati</taxon>
        <taxon>Bacteroidota</taxon>
        <taxon>Cytophagia</taxon>
        <taxon>Cytophagales</taxon>
        <taxon>Hymenobacteraceae</taxon>
        <taxon>Hymenobacter</taxon>
    </lineage>
</organism>
<sequence>MFIPAAQFLTYSEAVELYQLLQEAEVAALVKTCGPPTFPFGDGMYFQLLIEEEDTANAQATVEEFEQQRTARSVVRCPKCGTPDPAPVSNAAWWKRLYYAGTNLHSCPHCGAEFPV</sequence>
<dbReference type="Proteomes" id="UP000198131">
    <property type="component" value="Unassembled WGS sequence"/>
</dbReference>